<dbReference type="InterPro" id="IPR009056">
    <property type="entry name" value="Cyt_c-like_dom"/>
</dbReference>
<sequence length="124" mass="12698">MLKTIPLTTMLTIILVVLAVIAFNTPSQARKGAAKPKAAAAAKSAAPEALVARGHEVFLTNCAPCHGADAQGDDGPSLRHKGLPEAAISGAVTHGFQGEMPAFGGKLNAPDQQAVVSYVQSLQK</sequence>
<dbReference type="InterPro" id="IPR008168">
    <property type="entry name" value="Cyt_C_IC"/>
</dbReference>
<keyword evidence="2" id="KW-1185">Reference proteome</keyword>
<organism evidence="1 2">
    <name type="scientific">Capsulimonas corticalis</name>
    <dbReference type="NCBI Taxonomy" id="2219043"/>
    <lineage>
        <taxon>Bacteria</taxon>
        <taxon>Bacillati</taxon>
        <taxon>Armatimonadota</taxon>
        <taxon>Armatimonadia</taxon>
        <taxon>Capsulimonadales</taxon>
        <taxon>Capsulimonadaceae</taxon>
        <taxon>Capsulimonas</taxon>
    </lineage>
</organism>
<dbReference type="OrthoDB" id="9757546at2"/>
<dbReference type="Gene3D" id="1.10.760.10">
    <property type="entry name" value="Cytochrome c-like domain"/>
    <property type="match status" value="1"/>
</dbReference>
<dbReference type="GO" id="GO:0005506">
    <property type="term" value="F:iron ion binding"/>
    <property type="evidence" value="ECO:0007669"/>
    <property type="project" value="InterPro"/>
</dbReference>
<dbReference type="PROSITE" id="PS51007">
    <property type="entry name" value="CYTC"/>
    <property type="match status" value="1"/>
</dbReference>
<name>A0A402CQL2_9BACT</name>
<evidence type="ECO:0000313" key="1">
    <source>
        <dbReference type="EMBL" id="BDI34390.1"/>
    </source>
</evidence>
<dbReference type="SUPFAM" id="SSF46626">
    <property type="entry name" value="Cytochrome c"/>
    <property type="match status" value="1"/>
</dbReference>
<reference evidence="1 2" key="1">
    <citation type="journal article" date="2019" name="Int. J. Syst. Evol. Microbiol.">
        <title>Capsulimonas corticalis gen. nov., sp. nov., an aerobic capsulated bacterium, of a novel bacterial order, Capsulimonadales ord. nov., of the class Armatimonadia of the phylum Armatimonadetes.</title>
        <authorList>
            <person name="Li J."/>
            <person name="Kudo C."/>
            <person name="Tonouchi A."/>
        </authorList>
    </citation>
    <scope>NUCLEOTIDE SEQUENCE [LARGE SCALE GENOMIC DNA]</scope>
    <source>
        <strain evidence="1 2">AX-7</strain>
    </source>
</reference>
<evidence type="ECO:0000313" key="2">
    <source>
        <dbReference type="Proteomes" id="UP000287394"/>
    </source>
</evidence>
<dbReference type="EMBL" id="AP025739">
    <property type="protein sequence ID" value="BDI34390.1"/>
    <property type="molecule type" value="Genomic_DNA"/>
</dbReference>
<dbReference type="GO" id="GO:0020037">
    <property type="term" value="F:heme binding"/>
    <property type="evidence" value="ECO:0007669"/>
    <property type="project" value="InterPro"/>
</dbReference>
<gene>
    <name evidence="1" type="ORF">CCAX7_64410</name>
</gene>
<dbReference type="PANTHER" id="PTHR33751">
    <property type="entry name" value="CBB3-TYPE CYTOCHROME C OXIDASE SUBUNIT FIXP"/>
    <property type="match status" value="1"/>
</dbReference>
<dbReference type="Pfam" id="PF13442">
    <property type="entry name" value="Cytochrome_CBB3"/>
    <property type="match status" value="1"/>
</dbReference>
<protein>
    <submittedName>
        <fullName evidence="1">Uncharacterized protein</fullName>
    </submittedName>
</protein>
<dbReference type="InterPro" id="IPR050597">
    <property type="entry name" value="Cytochrome_c_Oxidase_Subunit"/>
</dbReference>
<dbReference type="PRINTS" id="PR00605">
    <property type="entry name" value="CYTCHROMECIC"/>
</dbReference>
<dbReference type="Proteomes" id="UP000287394">
    <property type="component" value="Chromosome"/>
</dbReference>
<dbReference type="GO" id="GO:0009055">
    <property type="term" value="F:electron transfer activity"/>
    <property type="evidence" value="ECO:0007669"/>
    <property type="project" value="InterPro"/>
</dbReference>
<dbReference type="InterPro" id="IPR036909">
    <property type="entry name" value="Cyt_c-like_dom_sf"/>
</dbReference>
<dbReference type="PANTHER" id="PTHR33751:SF1">
    <property type="entry name" value="CBB3-TYPE CYTOCHROME C OXIDASE SUBUNIT FIXP"/>
    <property type="match status" value="1"/>
</dbReference>
<proteinExistence type="predicted"/>
<dbReference type="KEGG" id="ccot:CCAX7_64410"/>
<dbReference type="AlphaFoldDB" id="A0A402CQL2"/>
<accession>A0A402CQL2</accession>